<feature type="domain" description="Antirepressor protein C-terminal" evidence="1">
    <location>
        <begin position="153"/>
        <end position="256"/>
    </location>
</feature>
<evidence type="ECO:0000313" key="2">
    <source>
        <dbReference type="EMBL" id="SHK95586.1"/>
    </source>
</evidence>
<dbReference type="AlphaFoldDB" id="A0A1M6WPL7"/>
<dbReference type="RefSeq" id="WP_218587701.1">
    <property type="nucleotide sequence ID" value="NZ_FRBC01000027.1"/>
</dbReference>
<proteinExistence type="predicted"/>
<accession>A0A1M6WPL7</accession>
<gene>
    <name evidence="2" type="ORF">SAMN05216582_12711</name>
</gene>
<dbReference type="Pfam" id="PF03374">
    <property type="entry name" value="ANT"/>
    <property type="match status" value="1"/>
</dbReference>
<sequence length="267" mass="30937">MKVQTIANTNIMELVEVNKEQVVTDSRKVAEVFGKEHKNVLTAIRDILVAENQATKFFYETEHEYRGQKFPMYLMNRDGFSLLVMGFTGSKAMQWKIKFIEAFNAMEKQLRERNASSYMIADPIERALKWAEEQKAHRQQVALLEEKTAQQSQIIGELKPKADYPDNILKNKGLVPITAIAKDYGMSGAAMNELLHELKVIYKMGRQWLLYSKYQAKGYTHSETIDFKHKDGRPDVAMNTKWTQKGRLFLYELLKKHDVLPVIEQTV</sequence>
<dbReference type="Proteomes" id="UP000184263">
    <property type="component" value="Unassembled WGS sequence"/>
</dbReference>
<evidence type="ECO:0000259" key="1">
    <source>
        <dbReference type="Pfam" id="PF03374"/>
    </source>
</evidence>
<dbReference type="NCBIfam" id="TIGR02681">
    <property type="entry name" value="phage_pRha"/>
    <property type="match status" value="1"/>
</dbReference>
<reference evidence="2 3" key="1">
    <citation type="submission" date="2016-11" db="EMBL/GenBank/DDBJ databases">
        <authorList>
            <person name="Jaros S."/>
            <person name="Januszkiewicz K."/>
            <person name="Wedrychowicz H."/>
        </authorList>
    </citation>
    <scope>NUCLEOTIDE SEQUENCE [LARGE SCALE GENOMIC DNA]</scope>
    <source>
        <strain evidence="2 3">HD4</strain>
    </source>
</reference>
<dbReference type="EMBL" id="FRBC01000027">
    <property type="protein sequence ID" value="SHK95586.1"/>
    <property type="molecule type" value="Genomic_DNA"/>
</dbReference>
<dbReference type="InterPro" id="IPR005039">
    <property type="entry name" value="Ant_C"/>
</dbReference>
<dbReference type="GO" id="GO:0003677">
    <property type="term" value="F:DNA binding"/>
    <property type="evidence" value="ECO:0007669"/>
    <property type="project" value="InterPro"/>
</dbReference>
<dbReference type="Pfam" id="PF09669">
    <property type="entry name" value="Phage_pRha"/>
    <property type="match status" value="1"/>
</dbReference>
<evidence type="ECO:0000313" key="3">
    <source>
        <dbReference type="Proteomes" id="UP000184263"/>
    </source>
</evidence>
<protein>
    <submittedName>
        <fullName evidence="2">Phage regulatory protein, rha family</fullName>
    </submittedName>
</protein>
<organism evidence="2 3">
    <name type="scientific">Selenomonas ruminantium</name>
    <dbReference type="NCBI Taxonomy" id="971"/>
    <lineage>
        <taxon>Bacteria</taxon>
        <taxon>Bacillati</taxon>
        <taxon>Bacillota</taxon>
        <taxon>Negativicutes</taxon>
        <taxon>Selenomonadales</taxon>
        <taxon>Selenomonadaceae</taxon>
        <taxon>Selenomonas</taxon>
    </lineage>
</organism>
<name>A0A1M6WPL7_SELRU</name>
<dbReference type="InterPro" id="IPR014054">
    <property type="entry name" value="Phage_regulatory_Rha"/>
</dbReference>